<reference evidence="2 3" key="1">
    <citation type="submission" date="2023-09" db="EMBL/GenBank/DDBJ databases">
        <title>Microbial mechanism of fulvic acid promoting antimony reduction mineralization in rice fields.</title>
        <authorList>
            <person name="Chen G."/>
            <person name="Lan J."/>
        </authorList>
    </citation>
    <scope>NUCLEOTIDE SEQUENCE [LARGE SCALE GENOMIC DNA]</scope>
    <source>
        <strain evidence="2 3">PS1</strain>
    </source>
</reference>
<keyword evidence="1" id="KW-1133">Transmembrane helix</keyword>
<sequence length="55" mass="6308">MQFVLGLNIAELFPTVAAYSILSLMAIGVIYLFKKKSDKELKELEEKMDSKDRLK</sequence>
<dbReference type="RefSeq" id="WP_311072697.1">
    <property type="nucleotide sequence ID" value="NZ_CP134494.1"/>
</dbReference>
<accession>A0ABY9VF85</accession>
<keyword evidence="1" id="KW-0812">Transmembrane</keyword>
<dbReference type="EMBL" id="CP134494">
    <property type="protein sequence ID" value="WNF22586.1"/>
    <property type="molecule type" value="Genomic_DNA"/>
</dbReference>
<feature type="transmembrane region" description="Helical" evidence="1">
    <location>
        <begin position="12"/>
        <end position="33"/>
    </location>
</feature>
<keyword evidence="1" id="KW-0472">Membrane</keyword>
<evidence type="ECO:0000313" key="2">
    <source>
        <dbReference type="EMBL" id="WNF22586.1"/>
    </source>
</evidence>
<protein>
    <submittedName>
        <fullName evidence="2">Uncharacterized protein</fullName>
    </submittedName>
</protein>
<dbReference type="Proteomes" id="UP001303324">
    <property type="component" value="Chromosome"/>
</dbReference>
<name>A0ABY9VF85_9BACI</name>
<evidence type="ECO:0000313" key="3">
    <source>
        <dbReference type="Proteomes" id="UP001303324"/>
    </source>
</evidence>
<keyword evidence="3" id="KW-1185">Reference proteome</keyword>
<evidence type="ECO:0000256" key="1">
    <source>
        <dbReference type="SAM" id="Phobius"/>
    </source>
</evidence>
<proteinExistence type="predicted"/>
<organism evidence="2 3">
    <name type="scientific">Mesobacillus jeotgali</name>
    <dbReference type="NCBI Taxonomy" id="129985"/>
    <lineage>
        <taxon>Bacteria</taxon>
        <taxon>Bacillati</taxon>
        <taxon>Bacillota</taxon>
        <taxon>Bacilli</taxon>
        <taxon>Bacillales</taxon>
        <taxon>Bacillaceae</taxon>
        <taxon>Mesobacillus</taxon>
    </lineage>
</organism>
<gene>
    <name evidence="2" type="ORF">RH061_20915</name>
</gene>